<dbReference type="Proteomes" id="UP001054252">
    <property type="component" value="Unassembled WGS sequence"/>
</dbReference>
<keyword evidence="3" id="KW-1185">Reference proteome</keyword>
<comment type="caution">
    <text evidence="2">The sequence shown here is derived from an EMBL/GenBank/DDBJ whole genome shotgun (WGS) entry which is preliminary data.</text>
</comment>
<dbReference type="Pfam" id="PF24289">
    <property type="entry name" value="DUF7477"/>
    <property type="match status" value="1"/>
</dbReference>
<sequence>MGVHWLLCQKELLTPSSPTKVSESFPFKWINKKCKEGFHITSVTTAGSRWGVVMSRNPGFSEQVVELDFLYPSEGIHHRWESGYRITSMAAIADQAAIILGRRELKH</sequence>
<feature type="domain" description="DUF7477" evidence="1">
    <location>
        <begin position="19"/>
        <end position="102"/>
    </location>
</feature>
<reference evidence="2 3" key="1">
    <citation type="journal article" date="2021" name="Commun. Biol.">
        <title>The genome of Shorea leprosula (Dipterocarpaceae) highlights the ecological relevance of drought in aseasonal tropical rainforests.</title>
        <authorList>
            <person name="Ng K.K.S."/>
            <person name="Kobayashi M.J."/>
            <person name="Fawcett J.A."/>
            <person name="Hatakeyama M."/>
            <person name="Paape T."/>
            <person name="Ng C.H."/>
            <person name="Ang C.C."/>
            <person name="Tnah L.H."/>
            <person name="Lee C.T."/>
            <person name="Nishiyama T."/>
            <person name="Sese J."/>
            <person name="O'Brien M.J."/>
            <person name="Copetti D."/>
            <person name="Mohd Noor M.I."/>
            <person name="Ong R.C."/>
            <person name="Putra M."/>
            <person name="Sireger I.Z."/>
            <person name="Indrioko S."/>
            <person name="Kosugi Y."/>
            <person name="Izuno A."/>
            <person name="Isagi Y."/>
            <person name="Lee S.L."/>
            <person name="Shimizu K.K."/>
        </authorList>
    </citation>
    <scope>NUCLEOTIDE SEQUENCE [LARGE SCALE GENOMIC DNA]</scope>
    <source>
        <strain evidence="2">214</strain>
    </source>
</reference>
<dbReference type="AlphaFoldDB" id="A0AAV5JZV6"/>
<organism evidence="2 3">
    <name type="scientific">Rubroshorea leprosula</name>
    <dbReference type="NCBI Taxonomy" id="152421"/>
    <lineage>
        <taxon>Eukaryota</taxon>
        <taxon>Viridiplantae</taxon>
        <taxon>Streptophyta</taxon>
        <taxon>Embryophyta</taxon>
        <taxon>Tracheophyta</taxon>
        <taxon>Spermatophyta</taxon>
        <taxon>Magnoliopsida</taxon>
        <taxon>eudicotyledons</taxon>
        <taxon>Gunneridae</taxon>
        <taxon>Pentapetalae</taxon>
        <taxon>rosids</taxon>
        <taxon>malvids</taxon>
        <taxon>Malvales</taxon>
        <taxon>Dipterocarpaceae</taxon>
        <taxon>Rubroshorea</taxon>
    </lineage>
</organism>
<proteinExistence type="predicted"/>
<evidence type="ECO:0000259" key="1">
    <source>
        <dbReference type="Pfam" id="PF24289"/>
    </source>
</evidence>
<dbReference type="EMBL" id="BPVZ01000054">
    <property type="protein sequence ID" value="GKV20224.1"/>
    <property type="molecule type" value="Genomic_DNA"/>
</dbReference>
<protein>
    <recommendedName>
        <fullName evidence="1">DUF7477 domain-containing protein</fullName>
    </recommendedName>
</protein>
<accession>A0AAV5JZV6</accession>
<dbReference type="InterPro" id="IPR055900">
    <property type="entry name" value="DUF7477"/>
</dbReference>
<evidence type="ECO:0000313" key="3">
    <source>
        <dbReference type="Proteomes" id="UP001054252"/>
    </source>
</evidence>
<gene>
    <name evidence="2" type="ORF">SLEP1_g30382</name>
</gene>
<name>A0AAV5JZV6_9ROSI</name>
<evidence type="ECO:0000313" key="2">
    <source>
        <dbReference type="EMBL" id="GKV20224.1"/>
    </source>
</evidence>